<dbReference type="PRINTS" id="PR00320">
    <property type="entry name" value="GPROTEINBRPT"/>
</dbReference>
<sequence>MKGGVAWIHDERRGEEDEEQFFDSREDISSAESDSWPGSPPAVDRDAGDCLFGVWVQSPGSVRERREKFLKWMGLGRSPSSESDEETTVTEVDRIVADGGAVLSDSGSESASEDMVFEENIGYRIKNLDDGREFVADVFGENGDLRSLREVGSDRMMTLDEFERNFSASEFVQRLMRRGESSGSSLEENVVAVEGRRRRNRNGRRIGWLKRLGAVACIVDRQGKESNLNVCDRIQRIQRVQRIKVRSYRKRLKEFSSVYMRQDISAHDGAILTMKFCLDGRYLATGGEDGVVRVWRVTECELKNALDVPEYDPSCVYFKANRNSELAHLYADKEKKNKPRSLKRTSDSACVVIPSDVFQISEKPLHEFRGHDGDVLDLSWSKNKYLLSSSIDKTVRLWQVGFNSCLKVFSHNNYVTCIQFNPTDENYFISGSIDGKIRIWEIPRCRVVHWADAKEIVTAVCYQPDGKGGIVGTITGDCHFYDASDNQLQLDAKVSLQCKKKSVDKRITGFQFCPSDHQKLMVTSADSQVRILDGVDIVSKYKGFRNTGSQISASFTSDGRHIISASEDSNVYIWTHNIQDAPTSNQVKSTWSYERFFSSNASVALPWPGFESTSPVSAASEVFPGTFSDQTRIAERDFSGNNALYVSPTGSFTLSHDFFSEFLPKGSATWPEEKLPSGSRTASLLCKNQYKFLKTSCQNSSHAWGKVVVTGGWDGRIRSFQNYGLPVHL</sequence>
<organism evidence="5 6">
    <name type="scientific">Dioscorea zingiberensis</name>
    <dbReference type="NCBI Taxonomy" id="325984"/>
    <lineage>
        <taxon>Eukaryota</taxon>
        <taxon>Viridiplantae</taxon>
        <taxon>Streptophyta</taxon>
        <taxon>Embryophyta</taxon>
        <taxon>Tracheophyta</taxon>
        <taxon>Spermatophyta</taxon>
        <taxon>Magnoliopsida</taxon>
        <taxon>Liliopsida</taxon>
        <taxon>Dioscoreales</taxon>
        <taxon>Dioscoreaceae</taxon>
        <taxon>Dioscorea</taxon>
    </lineage>
</organism>
<dbReference type="PANTHER" id="PTHR14221">
    <property type="entry name" value="WD REPEAT DOMAIN 44"/>
    <property type="match status" value="1"/>
</dbReference>
<dbReference type="InterPro" id="IPR001680">
    <property type="entry name" value="WD40_rpt"/>
</dbReference>
<feature type="region of interest" description="Disordered" evidence="4">
    <location>
        <begin position="1"/>
        <end position="43"/>
    </location>
</feature>
<comment type="caution">
    <text evidence="5">The sequence shown here is derived from an EMBL/GenBank/DDBJ whole genome shotgun (WGS) entry which is preliminary data.</text>
</comment>
<evidence type="ECO:0000256" key="1">
    <source>
        <dbReference type="ARBA" id="ARBA00022574"/>
    </source>
</evidence>
<dbReference type="AlphaFoldDB" id="A0A9D5CE77"/>
<dbReference type="InterPro" id="IPR015943">
    <property type="entry name" value="WD40/YVTN_repeat-like_dom_sf"/>
</dbReference>
<dbReference type="Gene3D" id="2.130.10.10">
    <property type="entry name" value="YVTN repeat-like/Quinoprotein amine dehydrogenase"/>
    <property type="match status" value="1"/>
</dbReference>
<dbReference type="EMBL" id="JAGGNH010000005">
    <property type="protein sequence ID" value="KAJ0971108.1"/>
    <property type="molecule type" value="Genomic_DNA"/>
</dbReference>
<feature type="repeat" description="WD" evidence="3">
    <location>
        <begin position="552"/>
        <end position="574"/>
    </location>
</feature>
<reference evidence="5" key="2">
    <citation type="journal article" date="2022" name="Hortic Res">
        <title>The genome of Dioscorea zingiberensis sheds light on the biosynthesis, origin and evolution of the medicinally important diosgenin saponins.</title>
        <authorList>
            <person name="Li Y."/>
            <person name="Tan C."/>
            <person name="Li Z."/>
            <person name="Guo J."/>
            <person name="Li S."/>
            <person name="Chen X."/>
            <person name="Wang C."/>
            <person name="Dai X."/>
            <person name="Yang H."/>
            <person name="Song W."/>
            <person name="Hou L."/>
            <person name="Xu J."/>
            <person name="Tong Z."/>
            <person name="Xu A."/>
            <person name="Yuan X."/>
            <person name="Wang W."/>
            <person name="Yang Q."/>
            <person name="Chen L."/>
            <person name="Sun Z."/>
            <person name="Wang K."/>
            <person name="Pan B."/>
            <person name="Chen J."/>
            <person name="Bao Y."/>
            <person name="Liu F."/>
            <person name="Qi X."/>
            <person name="Gang D.R."/>
            <person name="Wen J."/>
            <person name="Li J."/>
        </authorList>
    </citation>
    <scope>NUCLEOTIDE SEQUENCE</scope>
    <source>
        <strain evidence="5">Dzin_1.0</strain>
    </source>
</reference>
<keyword evidence="2" id="KW-0677">Repeat</keyword>
<dbReference type="PROSITE" id="PS50294">
    <property type="entry name" value="WD_REPEATS_REGION"/>
    <property type="match status" value="3"/>
</dbReference>
<keyword evidence="1 3" id="KW-0853">WD repeat</keyword>
<gene>
    <name evidence="5" type="ORF">J5N97_019067</name>
</gene>
<dbReference type="OrthoDB" id="408728at2759"/>
<reference evidence="5" key="1">
    <citation type="submission" date="2021-03" db="EMBL/GenBank/DDBJ databases">
        <authorList>
            <person name="Li Z."/>
            <person name="Yang C."/>
        </authorList>
    </citation>
    <scope>NUCLEOTIDE SEQUENCE</scope>
    <source>
        <strain evidence="5">Dzin_1.0</strain>
        <tissue evidence="5">Leaf</tissue>
    </source>
</reference>
<evidence type="ECO:0000256" key="4">
    <source>
        <dbReference type="SAM" id="MobiDB-lite"/>
    </source>
</evidence>
<dbReference type="InterPro" id="IPR036322">
    <property type="entry name" value="WD40_repeat_dom_sf"/>
</dbReference>
<evidence type="ECO:0008006" key="7">
    <source>
        <dbReference type="Google" id="ProtNLM"/>
    </source>
</evidence>
<dbReference type="SMART" id="SM00320">
    <property type="entry name" value="WD40"/>
    <property type="match status" value="6"/>
</dbReference>
<dbReference type="SUPFAM" id="SSF50978">
    <property type="entry name" value="WD40 repeat-like"/>
    <property type="match status" value="1"/>
</dbReference>
<evidence type="ECO:0000313" key="5">
    <source>
        <dbReference type="EMBL" id="KAJ0971108.1"/>
    </source>
</evidence>
<keyword evidence="6" id="KW-1185">Reference proteome</keyword>
<evidence type="ECO:0000256" key="3">
    <source>
        <dbReference type="PROSITE-ProRule" id="PRU00221"/>
    </source>
</evidence>
<dbReference type="Proteomes" id="UP001085076">
    <property type="component" value="Miscellaneous, Linkage group lg05"/>
</dbReference>
<name>A0A9D5CE77_9LILI</name>
<feature type="repeat" description="WD" evidence="3">
    <location>
        <begin position="368"/>
        <end position="408"/>
    </location>
</feature>
<feature type="repeat" description="WD" evidence="3">
    <location>
        <begin position="264"/>
        <end position="305"/>
    </location>
</feature>
<dbReference type="PANTHER" id="PTHR14221:SF0">
    <property type="entry name" value="WD REPEAT-CONTAINING PROTEIN 44"/>
    <property type="match status" value="1"/>
</dbReference>
<dbReference type="PROSITE" id="PS50082">
    <property type="entry name" value="WD_REPEATS_2"/>
    <property type="match status" value="4"/>
</dbReference>
<evidence type="ECO:0000256" key="2">
    <source>
        <dbReference type="ARBA" id="ARBA00022737"/>
    </source>
</evidence>
<dbReference type="InterPro" id="IPR020472">
    <property type="entry name" value="WD40_PAC1"/>
</dbReference>
<protein>
    <recommendedName>
        <fullName evidence="7">WD repeat-containing protein 44</fullName>
    </recommendedName>
</protein>
<proteinExistence type="predicted"/>
<feature type="repeat" description="WD" evidence="3">
    <location>
        <begin position="408"/>
        <end position="442"/>
    </location>
</feature>
<evidence type="ECO:0000313" key="6">
    <source>
        <dbReference type="Proteomes" id="UP001085076"/>
    </source>
</evidence>
<dbReference type="Pfam" id="PF00400">
    <property type="entry name" value="WD40"/>
    <property type="match status" value="4"/>
</dbReference>
<dbReference type="InterPro" id="IPR040324">
    <property type="entry name" value="WDR44/Dgr2"/>
</dbReference>
<accession>A0A9D5CE77</accession>